<dbReference type="Pfam" id="PF03572">
    <property type="entry name" value="Peptidase_S41"/>
    <property type="match status" value="1"/>
</dbReference>
<dbReference type="InterPro" id="IPR005151">
    <property type="entry name" value="Tail-specific_protease"/>
</dbReference>
<organism evidence="8 9">
    <name type="scientific">Ktedonospora formicarum</name>
    <dbReference type="NCBI Taxonomy" id="2778364"/>
    <lineage>
        <taxon>Bacteria</taxon>
        <taxon>Bacillati</taxon>
        <taxon>Chloroflexota</taxon>
        <taxon>Ktedonobacteria</taxon>
        <taxon>Ktedonobacterales</taxon>
        <taxon>Ktedonobacteraceae</taxon>
        <taxon>Ktedonospora</taxon>
    </lineage>
</organism>
<protein>
    <recommendedName>
        <fullName evidence="7">Tail specific protease domain-containing protein</fullName>
    </recommendedName>
</protein>
<dbReference type="SUPFAM" id="SSF52096">
    <property type="entry name" value="ClpP/crotonase"/>
    <property type="match status" value="1"/>
</dbReference>
<dbReference type="EMBL" id="BNJF01000004">
    <property type="protein sequence ID" value="GHO49032.1"/>
    <property type="molecule type" value="Genomic_DNA"/>
</dbReference>
<evidence type="ECO:0000256" key="5">
    <source>
        <dbReference type="ARBA" id="ARBA00022801"/>
    </source>
</evidence>
<dbReference type="GO" id="GO:0008236">
    <property type="term" value="F:serine-type peptidase activity"/>
    <property type="evidence" value="ECO:0007669"/>
    <property type="project" value="UniProtKB-KW"/>
</dbReference>
<dbReference type="Proteomes" id="UP000612362">
    <property type="component" value="Unassembled WGS sequence"/>
</dbReference>
<dbReference type="PANTHER" id="PTHR43253">
    <property type="entry name" value="TRICORN PROTEASE HOMOLOG 2-RELATED"/>
    <property type="match status" value="1"/>
</dbReference>
<feature type="domain" description="Tail specific protease" evidence="7">
    <location>
        <begin position="5"/>
        <end position="85"/>
    </location>
</feature>
<proteinExistence type="inferred from homology"/>
<evidence type="ECO:0000256" key="1">
    <source>
        <dbReference type="ARBA" id="ARBA00004496"/>
    </source>
</evidence>
<evidence type="ECO:0000313" key="9">
    <source>
        <dbReference type="Proteomes" id="UP000612362"/>
    </source>
</evidence>
<dbReference type="InterPro" id="IPR012393">
    <property type="entry name" value="Tricorn_protease"/>
</dbReference>
<comment type="caution">
    <text evidence="8">The sequence shown here is derived from an EMBL/GenBank/DDBJ whole genome shotgun (WGS) entry which is preliminary data.</text>
</comment>
<dbReference type="Gene3D" id="3.90.226.10">
    <property type="entry name" value="2-enoyl-CoA Hydratase, Chain A, domain 1"/>
    <property type="match status" value="1"/>
</dbReference>
<dbReference type="PANTHER" id="PTHR43253:SF1">
    <property type="entry name" value="TRICORN PROTEASE HOMOLOG 2-RELATED"/>
    <property type="match status" value="1"/>
</dbReference>
<dbReference type="InterPro" id="IPR029045">
    <property type="entry name" value="ClpP/crotonase-like_dom_sf"/>
</dbReference>
<keyword evidence="6" id="KW-0720">Serine protease</keyword>
<keyword evidence="4" id="KW-0645">Protease</keyword>
<comment type="subcellular location">
    <subcellularLocation>
        <location evidence="1">Cytoplasm</location>
    </subcellularLocation>
</comment>
<gene>
    <name evidence="8" type="ORF">KSX_71950</name>
</gene>
<accession>A0A8J3MU80</accession>
<keyword evidence="9" id="KW-1185">Reference proteome</keyword>
<comment type="similarity">
    <text evidence="2">Belongs to the peptidase S41B family.</text>
</comment>
<evidence type="ECO:0000259" key="7">
    <source>
        <dbReference type="Pfam" id="PF03572"/>
    </source>
</evidence>
<dbReference type="AlphaFoldDB" id="A0A8J3MU80"/>
<evidence type="ECO:0000256" key="2">
    <source>
        <dbReference type="ARBA" id="ARBA00008524"/>
    </source>
</evidence>
<reference evidence="8" key="1">
    <citation type="submission" date="2020-10" db="EMBL/GenBank/DDBJ databases">
        <title>Taxonomic study of unclassified bacteria belonging to the class Ktedonobacteria.</title>
        <authorList>
            <person name="Yabe S."/>
            <person name="Wang C.M."/>
            <person name="Zheng Y."/>
            <person name="Sakai Y."/>
            <person name="Cavaletti L."/>
            <person name="Monciardini P."/>
            <person name="Donadio S."/>
        </authorList>
    </citation>
    <scope>NUCLEOTIDE SEQUENCE</scope>
    <source>
        <strain evidence="8">SOSP1-1</strain>
    </source>
</reference>
<name>A0A8J3MU80_9CHLR</name>
<evidence type="ECO:0000256" key="6">
    <source>
        <dbReference type="ARBA" id="ARBA00022825"/>
    </source>
</evidence>
<evidence type="ECO:0000313" key="8">
    <source>
        <dbReference type="EMBL" id="GHO49032.1"/>
    </source>
</evidence>
<evidence type="ECO:0000256" key="3">
    <source>
        <dbReference type="ARBA" id="ARBA00022490"/>
    </source>
</evidence>
<evidence type="ECO:0000256" key="4">
    <source>
        <dbReference type="ARBA" id="ARBA00022670"/>
    </source>
</evidence>
<dbReference type="GO" id="GO:0005737">
    <property type="term" value="C:cytoplasm"/>
    <property type="evidence" value="ECO:0007669"/>
    <property type="project" value="UniProtKB-SubCell"/>
</dbReference>
<dbReference type="GO" id="GO:0006508">
    <property type="term" value="P:proteolysis"/>
    <property type="evidence" value="ECO:0007669"/>
    <property type="project" value="UniProtKB-KW"/>
</dbReference>
<sequence>MPLLHVQLVALIDQGCASACDATAMDIRDLHLGRLIGERTAGAVSGPSSPFFLDDGSAVIVPVTFMQGPAGEIVDGIGVPPDDEVHSTQADLAAGRDAVLEKALEAFSRTA</sequence>
<keyword evidence="5" id="KW-0378">Hydrolase</keyword>
<keyword evidence="3" id="KW-0963">Cytoplasm</keyword>